<organism evidence="1">
    <name type="scientific">Rhizophora mucronata</name>
    <name type="common">Asiatic mangrove</name>
    <dbReference type="NCBI Taxonomy" id="61149"/>
    <lineage>
        <taxon>Eukaryota</taxon>
        <taxon>Viridiplantae</taxon>
        <taxon>Streptophyta</taxon>
        <taxon>Embryophyta</taxon>
        <taxon>Tracheophyta</taxon>
        <taxon>Spermatophyta</taxon>
        <taxon>Magnoliopsida</taxon>
        <taxon>eudicotyledons</taxon>
        <taxon>Gunneridae</taxon>
        <taxon>Pentapetalae</taxon>
        <taxon>rosids</taxon>
        <taxon>fabids</taxon>
        <taxon>Malpighiales</taxon>
        <taxon>Rhizophoraceae</taxon>
        <taxon>Rhizophora</taxon>
    </lineage>
</organism>
<proteinExistence type="predicted"/>
<name>A0A2P2NMS0_RHIMU</name>
<dbReference type="AlphaFoldDB" id="A0A2P2NMS0"/>
<evidence type="ECO:0000313" key="1">
    <source>
        <dbReference type="EMBL" id="MBX43694.1"/>
    </source>
</evidence>
<accession>A0A2P2NMS0</accession>
<dbReference type="EMBL" id="GGEC01063210">
    <property type="protein sequence ID" value="MBX43694.1"/>
    <property type="molecule type" value="Transcribed_RNA"/>
</dbReference>
<sequence>MWLTTRFYQSPHKHGSFNIKHPHQFDTQQQSGLKASWCLEPILKLLAFSMSIIRYDIMFC</sequence>
<protein>
    <submittedName>
        <fullName evidence="1">Uncharacterized protein</fullName>
    </submittedName>
</protein>
<reference evidence="1" key="1">
    <citation type="submission" date="2018-02" db="EMBL/GenBank/DDBJ databases">
        <title>Rhizophora mucronata_Transcriptome.</title>
        <authorList>
            <person name="Meera S.P."/>
            <person name="Sreeshan A."/>
            <person name="Augustine A."/>
        </authorList>
    </citation>
    <scope>NUCLEOTIDE SEQUENCE</scope>
    <source>
        <tissue evidence="1">Leaf</tissue>
    </source>
</reference>